<evidence type="ECO:0000256" key="1">
    <source>
        <dbReference type="ARBA" id="ARBA00022670"/>
    </source>
</evidence>
<evidence type="ECO:0000313" key="9">
    <source>
        <dbReference type="EMBL" id="SPD32274.1"/>
    </source>
</evidence>
<proteinExistence type="predicted"/>
<dbReference type="InterPro" id="IPR043502">
    <property type="entry name" value="DNA/RNA_pol_sf"/>
</dbReference>
<evidence type="ECO:0000256" key="3">
    <source>
        <dbReference type="ARBA" id="ARBA00022750"/>
    </source>
</evidence>
<dbReference type="SUPFAM" id="SSF57756">
    <property type="entry name" value="Retrovirus zinc finger-like domains"/>
    <property type="match status" value="1"/>
</dbReference>
<dbReference type="GO" id="GO:0004190">
    <property type="term" value="F:aspartic-type endopeptidase activity"/>
    <property type="evidence" value="ECO:0007669"/>
    <property type="project" value="UniProtKB-KW"/>
</dbReference>
<dbReference type="InterPro" id="IPR025724">
    <property type="entry name" value="GAG-pre-integrase_dom"/>
</dbReference>
<evidence type="ECO:0000256" key="6">
    <source>
        <dbReference type="SAM" id="MobiDB-lite"/>
    </source>
</evidence>
<dbReference type="GO" id="GO:0015074">
    <property type="term" value="P:DNA integration"/>
    <property type="evidence" value="ECO:0007669"/>
    <property type="project" value="InterPro"/>
</dbReference>
<keyword evidence="1" id="KW-0645">Protease</keyword>
<keyword evidence="5" id="KW-0862">Zinc</keyword>
<dbReference type="EMBL" id="OIVN01006396">
    <property type="protein sequence ID" value="SPD32274.1"/>
    <property type="molecule type" value="Genomic_DNA"/>
</dbReference>
<dbReference type="SUPFAM" id="SSF53098">
    <property type="entry name" value="Ribonuclease H-like"/>
    <property type="match status" value="1"/>
</dbReference>
<dbReference type="PANTHER" id="PTHR42648">
    <property type="entry name" value="TRANSPOSASE, PUTATIVE-RELATED"/>
    <property type="match status" value="1"/>
</dbReference>
<dbReference type="PROSITE" id="PS50158">
    <property type="entry name" value="ZF_CCHC"/>
    <property type="match status" value="1"/>
</dbReference>
<evidence type="ECO:0000259" key="8">
    <source>
        <dbReference type="PROSITE" id="PS50994"/>
    </source>
</evidence>
<protein>
    <recommendedName>
        <fullName evidence="10">Integrase catalytic domain-containing protein</fullName>
    </recommendedName>
</protein>
<evidence type="ECO:0008006" key="10">
    <source>
        <dbReference type="Google" id="ProtNLM"/>
    </source>
</evidence>
<dbReference type="PROSITE" id="PS50994">
    <property type="entry name" value="INTEGRASE"/>
    <property type="match status" value="1"/>
</dbReference>
<keyword evidence="4" id="KW-0378">Hydrolase</keyword>
<evidence type="ECO:0000259" key="7">
    <source>
        <dbReference type="PROSITE" id="PS50158"/>
    </source>
</evidence>
<dbReference type="InterPro" id="IPR012337">
    <property type="entry name" value="RNaseH-like_sf"/>
</dbReference>
<dbReference type="InterPro" id="IPR039537">
    <property type="entry name" value="Retrotran_Ty1/copia-like"/>
</dbReference>
<dbReference type="InterPro" id="IPR001584">
    <property type="entry name" value="Integrase_cat-core"/>
</dbReference>
<reference evidence="9" key="1">
    <citation type="submission" date="2018-02" db="EMBL/GenBank/DDBJ databases">
        <authorList>
            <person name="Cohen D.B."/>
            <person name="Kent A.D."/>
        </authorList>
    </citation>
    <scope>NUCLEOTIDE SEQUENCE</scope>
</reference>
<dbReference type="Pfam" id="PF14223">
    <property type="entry name" value="Retrotran_gag_2"/>
    <property type="match status" value="1"/>
</dbReference>
<dbReference type="InterPro" id="IPR057670">
    <property type="entry name" value="SH3_retrovirus"/>
</dbReference>
<dbReference type="Gene3D" id="3.30.420.10">
    <property type="entry name" value="Ribonuclease H-like superfamily/Ribonuclease H"/>
    <property type="match status" value="1"/>
</dbReference>
<dbReference type="PANTHER" id="PTHR42648:SF20">
    <property type="entry name" value="RNA-DIRECTED DNA POLYMERASE"/>
    <property type="match status" value="1"/>
</dbReference>
<dbReference type="GO" id="GO:0008270">
    <property type="term" value="F:zinc ion binding"/>
    <property type="evidence" value="ECO:0007669"/>
    <property type="project" value="UniProtKB-KW"/>
</dbReference>
<feature type="region of interest" description="Disordered" evidence="6">
    <location>
        <begin position="705"/>
        <end position="724"/>
    </location>
</feature>
<dbReference type="InterPro" id="IPR036397">
    <property type="entry name" value="RNaseH_sf"/>
</dbReference>
<feature type="domain" description="Integrase catalytic" evidence="8">
    <location>
        <begin position="441"/>
        <end position="614"/>
    </location>
</feature>
<sequence>MEGEKMAYKMMNQDFVKLDKFDGSNFIRWQDKMKFLLTALKIFYVLDPNLQPIPDPTPQDTEQLKQQRIKREEDELVCRGHILNTLSDRLYDLFTTMTSPKEIWKALETKYKTEKQGTDKFIIQKKKLLHMAEELTLEQIGTHLRIEEESRIREGTNSMSKVNEGTVNYVLNGRVGSSKTNKSFKPNKKIVKKTNSNKDKKGRACFHCGKKCHYIRECRFLKNQMKEKELNTSEANVVDEIVAMVSEMQIGMITEVHMANAAENSSEWWYDSGATIHVCNNKMLFKEYVEAINGLEVLMGNHNTAKVLGTGTVELILSSGKKLKLTNVYHVSDIKKNLVLASLLSKNGVKAVLESDKLILSKFGVFVGKGYSCNGMYKLSLIINKNDVGCAYIVDSSLLWHARLGHLNFKYMKYMSKHGLISYKQDVHDKCEICIESKIRKKSFPSTNRDSQLLELVHSDVCELNGILTRGGKRYFITFIDDFSRYTYVYLMRNKDESFDMFKKYKTEVENQKDKRIKILRSDRGGEYFPQEFTIYCEENGLIHQRSAPYTPQQNGLAERKNRTLVDMLNAMIVSAKLPFNLWGEALLTACHVHNRVLSKKIQSSPYELWNGRKPNLNYLKVWGCIAYFRVPDPKRTKLGSRAIKSVFVGYAVNSKAYRLLDLSSNTIVESRDVEFIENKFLNDSQIEPKQTQEFDSLVNDSLSRNKRIEPSSPSKQRMSQRVRKEKDFGPDFISYQVNVYLVEGNREKVLSKLPFVGNVEEDPNTFSEAMASRDAAFWREAINDEMDSILSNNTWVLVDLPPGLVAKGFRQREGIDYFDTYASVARITSIRVLIALASIYKLVVHQMDVKTAFLNGDLDEEVYMDQPEGFVLPGNEKKVCKLVKSLYGLKQAPKQWHEKFDTVILANGFKHNGADKCVYSKFTSEYGVIVCLYVDDMLIFGTNMLGVCETKKYLASVFKMKDLNEVDTILGIKVKRHSEGYALCQSHYIEKVLLKYKHLNVKEVNTPFDSNYKLVENTGRAIAQLEFASAIGSMMYAMHCTRPDIAFAVNRLSRYTSNPSAEHWKAIARVLGYLKKTKDIGLYYSRYPAVLEGYSDANWVTSVGDNKSTSGWIFTLGGGAISWASKKQLCISHSTMESEFIALASAGKEAEWLRNMLYDIELWPQPMSAISIYCDSQATMSKAYSKIYNGKSRHISLRHEYVRQLIEDGVISIVYVKSSGNLADPFTKGLSRDMDGIVQSVTLGG</sequence>
<dbReference type="InterPro" id="IPR013103">
    <property type="entry name" value="RVT_2"/>
</dbReference>
<dbReference type="InterPro" id="IPR054722">
    <property type="entry name" value="PolX-like_BBD"/>
</dbReference>
<accession>A0A2N9J6Q6</accession>
<evidence type="ECO:0000256" key="5">
    <source>
        <dbReference type="PROSITE-ProRule" id="PRU00047"/>
    </source>
</evidence>
<evidence type="ECO:0000256" key="2">
    <source>
        <dbReference type="ARBA" id="ARBA00022723"/>
    </source>
</evidence>
<dbReference type="Pfam" id="PF00665">
    <property type="entry name" value="rve"/>
    <property type="match status" value="1"/>
</dbReference>
<dbReference type="InterPro" id="IPR001878">
    <property type="entry name" value="Znf_CCHC"/>
</dbReference>
<dbReference type="GO" id="GO:0006508">
    <property type="term" value="P:proteolysis"/>
    <property type="evidence" value="ECO:0007669"/>
    <property type="project" value="UniProtKB-KW"/>
</dbReference>
<dbReference type="InterPro" id="IPR036875">
    <property type="entry name" value="Znf_CCHC_sf"/>
</dbReference>
<dbReference type="CDD" id="cd09272">
    <property type="entry name" value="RNase_HI_RT_Ty1"/>
    <property type="match status" value="1"/>
</dbReference>
<gene>
    <name evidence="9" type="ORF">FSB_LOCUS60156</name>
</gene>
<keyword evidence="5" id="KW-0863">Zinc-finger</keyword>
<dbReference type="GO" id="GO:0003676">
    <property type="term" value="F:nucleic acid binding"/>
    <property type="evidence" value="ECO:0007669"/>
    <property type="project" value="InterPro"/>
</dbReference>
<dbReference type="Pfam" id="PF13976">
    <property type="entry name" value="gag_pre-integrs"/>
    <property type="match status" value="1"/>
</dbReference>
<dbReference type="Pfam" id="PF07727">
    <property type="entry name" value="RVT_2"/>
    <property type="match status" value="1"/>
</dbReference>
<dbReference type="Pfam" id="PF25597">
    <property type="entry name" value="SH3_retrovirus"/>
    <property type="match status" value="1"/>
</dbReference>
<feature type="domain" description="CCHC-type" evidence="7">
    <location>
        <begin position="205"/>
        <end position="219"/>
    </location>
</feature>
<keyword evidence="3" id="KW-0064">Aspartyl protease</keyword>
<keyword evidence="2" id="KW-0479">Metal-binding</keyword>
<organism evidence="9">
    <name type="scientific">Fagus sylvatica</name>
    <name type="common">Beechnut</name>
    <dbReference type="NCBI Taxonomy" id="28930"/>
    <lineage>
        <taxon>Eukaryota</taxon>
        <taxon>Viridiplantae</taxon>
        <taxon>Streptophyta</taxon>
        <taxon>Embryophyta</taxon>
        <taxon>Tracheophyta</taxon>
        <taxon>Spermatophyta</taxon>
        <taxon>Magnoliopsida</taxon>
        <taxon>eudicotyledons</taxon>
        <taxon>Gunneridae</taxon>
        <taxon>Pentapetalae</taxon>
        <taxon>rosids</taxon>
        <taxon>fabids</taxon>
        <taxon>Fagales</taxon>
        <taxon>Fagaceae</taxon>
        <taxon>Fagus</taxon>
    </lineage>
</organism>
<dbReference type="Pfam" id="PF22936">
    <property type="entry name" value="Pol_BBD"/>
    <property type="match status" value="1"/>
</dbReference>
<dbReference type="SUPFAM" id="SSF56672">
    <property type="entry name" value="DNA/RNA polymerases"/>
    <property type="match status" value="1"/>
</dbReference>
<name>A0A2N9J6Q6_FAGSY</name>
<evidence type="ECO:0000256" key="4">
    <source>
        <dbReference type="ARBA" id="ARBA00022801"/>
    </source>
</evidence>
<dbReference type="AlphaFoldDB" id="A0A2N9J6Q6"/>